<evidence type="ECO:0000256" key="1">
    <source>
        <dbReference type="ARBA" id="ARBA00004141"/>
    </source>
</evidence>
<evidence type="ECO:0000256" key="3">
    <source>
        <dbReference type="ARBA" id="ARBA00022692"/>
    </source>
</evidence>
<evidence type="ECO:0000259" key="7">
    <source>
        <dbReference type="SMART" id="SM00014"/>
    </source>
</evidence>
<dbReference type="InterPro" id="IPR043216">
    <property type="entry name" value="PAP-like"/>
</dbReference>
<dbReference type="InterPro" id="IPR000326">
    <property type="entry name" value="PAP2/HPO"/>
</dbReference>
<dbReference type="Pfam" id="PF01569">
    <property type="entry name" value="PAP2"/>
    <property type="match status" value="1"/>
</dbReference>
<comment type="subcellular location">
    <subcellularLocation>
        <location evidence="1">Membrane</location>
        <topology evidence="1">Multi-pass membrane protein</topology>
    </subcellularLocation>
</comment>
<evidence type="ECO:0000313" key="8">
    <source>
        <dbReference type="EMBL" id="EKV32332.1"/>
    </source>
</evidence>
<accession>K9H435</accession>
<gene>
    <name evidence="8" type="ORF">C882_2410</name>
</gene>
<evidence type="ECO:0000256" key="4">
    <source>
        <dbReference type="ARBA" id="ARBA00022989"/>
    </source>
</evidence>
<name>K9H435_9PROT</name>
<dbReference type="GO" id="GO:0008195">
    <property type="term" value="F:phosphatidate phosphatase activity"/>
    <property type="evidence" value="ECO:0007669"/>
    <property type="project" value="TreeGrafter"/>
</dbReference>
<dbReference type="PANTHER" id="PTHR10165:SF35">
    <property type="entry name" value="RE23632P"/>
    <property type="match status" value="1"/>
</dbReference>
<dbReference type="PANTHER" id="PTHR10165">
    <property type="entry name" value="LIPID PHOSPHATE PHOSPHATASE"/>
    <property type="match status" value="1"/>
</dbReference>
<dbReference type="GO" id="GO:0016020">
    <property type="term" value="C:membrane"/>
    <property type="evidence" value="ECO:0007669"/>
    <property type="project" value="UniProtKB-SubCell"/>
</dbReference>
<keyword evidence="5 6" id="KW-0472">Membrane</keyword>
<evidence type="ECO:0000313" key="9">
    <source>
        <dbReference type="Proteomes" id="UP000009881"/>
    </source>
</evidence>
<dbReference type="Gene3D" id="1.20.144.10">
    <property type="entry name" value="Phosphatidic acid phosphatase type 2/haloperoxidase"/>
    <property type="match status" value="1"/>
</dbReference>
<keyword evidence="3 6" id="KW-0812">Transmembrane</keyword>
<keyword evidence="4 6" id="KW-1133">Transmembrane helix</keyword>
<feature type="transmembrane region" description="Helical" evidence="6">
    <location>
        <begin position="55"/>
        <end position="75"/>
    </location>
</feature>
<dbReference type="SMART" id="SM00014">
    <property type="entry name" value="acidPPc"/>
    <property type="match status" value="1"/>
</dbReference>
<dbReference type="OrthoDB" id="9780507at2"/>
<evidence type="ECO:0000256" key="5">
    <source>
        <dbReference type="ARBA" id="ARBA00023136"/>
    </source>
</evidence>
<dbReference type="InterPro" id="IPR036938">
    <property type="entry name" value="PAP2/HPO_sf"/>
</dbReference>
<proteinExistence type="inferred from homology"/>
<comment type="caution">
    <text evidence="8">The sequence shown here is derived from an EMBL/GenBank/DDBJ whole genome shotgun (WGS) entry which is preliminary data.</text>
</comment>
<feature type="transmembrane region" description="Helical" evidence="6">
    <location>
        <begin position="96"/>
        <end position="116"/>
    </location>
</feature>
<feature type="transmembrane region" description="Helical" evidence="6">
    <location>
        <begin position="171"/>
        <end position="189"/>
    </location>
</feature>
<dbReference type="STRING" id="1238182.C882_2410"/>
<dbReference type="Proteomes" id="UP000009881">
    <property type="component" value="Unassembled WGS sequence"/>
</dbReference>
<protein>
    <submittedName>
        <fullName evidence="8">Membrane-associated phospholipid phosphatase</fullName>
    </submittedName>
</protein>
<dbReference type="GO" id="GO:0046839">
    <property type="term" value="P:phospholipid dephosphorylation"/>
    <property type="evidence" value="ECO:0007669"/>
    <property type="project" value="TreeGrafter"/>
</dbReference>
<dbReference type="AlphaFoldDB" id="K9H435"/>
<evidence type="ECO:0000256" key="2">
    <source>
        <dbReference type="ARBA" id="ARBA00008816"/>
    </source>
</evidence>
<comment type="similarity">
    <text evidence="2">Belongs to the PA-phosphatase related phosphoesterase family.</text>
</comment>
<dbReference type="SUPFAM" id="SSF48317">
    <property type="entry name" value="Acid phosphatase/Vanadium-dependent haloperoxidase"/>
    <property type="match status" value="1"/>
</dbReference>
<dbReference type="EMBL" id="ANHY01000003">
    <property type="protein sequence ID" value="EKV32332.1"/>
    <property type="molecule type" value="Genomic_DNA"/>
</dbReference>
<evidence type="ECO:0000256" key="6">
    <source>
        <dbReference type="SAM" id="Phobius"/>
    </source>
</evidence>
<dbReference type="GO" id="GO:0006644">
    <property type="term" value="P:phospholipid metabolic process"/>
    <property type="evidence" value="ECO:0007669"/>
    <property type="project" value="InterPro"/>
</dbReference>
<feature type="domain" description="Phosphatidic acid phosphatase type 2/haloperoxidase" evidence="7">
    <location>
        <begin position="99"/>
        <end position="210"/>
    </location>
</feature>
<dbReference type="RefSeq" id="WP_009538820.1">
    <property type="nucleotide sequence ID" value="NZ_ANHY01000003.1"/>
</dbReference>
<dbReference type="eggNOG" id="COG0671">
    <property type="taxonomic scope" value="Bacteria"/>
</dbReference>
<feature type="transmembrane region" description="Helical" evidence="6">
    <location>
        <begin position="150"/>
        <end position="166"/>
    </location>
</feature>
<reference evidence="8 9" key="1">
    <citation type="journal article" date="2013" name="Genome Announc.">
        <title>Draft Genome Sequence of an Alphaproteobacterium, Caenispirillum salinarum AK4(T), Isolated from a Solar Saltern.</title>
        <authorList>
            <person name="Khatri I."/>
            <person name="Singh A."/>
            <person name="Korpole S."/>
            <person name="Pinnaka A.K."/>
            <person name="Subramanian S."/>
        </authorList>
    </citation>
    <scope>NUCLEOTIDE SEQUENCE [LARGE SCALE GENOMIC DNA]</scope>
    <source>
        <strain evidence="8 9">AK4</strain>
    </source>
</reference>
<sequence length="225" mass="24966">MMLTADRFALLRRPRWAGAFALAALVVVSIGVIDKPLTLWLHANISQTDYGFWRSVSKIGEAGVWYILAVGMLAVSEVRRRLAWTLTGAAEQLRRVRAWGFMVLSMLLSGALIHVVKFTTGRIRPEDMLNTDTPLYGFYPFSGEQSFPSGHSQAIFSAMVALGILFPRHRWWFIGIASLVAFSRVATYQHFLSDIIAGSAIGVLVTLGLARKFSKKAPLRLGKKP</sequence>
<organism evidence="8 9">
    <name type="scientific">Caenispirillum salinarum AK4</name>
    <dbReference type="NCBI Taxonomy" id="1238182"/>
    <lineage>
        <taxon>Bacteria</taxon>
        <taxon>Pseudomonadati</taxon>
        <taxon>Pseudomonadota</taxon>
        <taxon>Alphaproteobacteria</taxon>
        <taxon>Rhodospirillales</taxon>
        <taxon>Novispirillaceae</taxon>
        <taxon>Caenispirillum</taxon>
    </lineage>
</organism>
<keyword evidence="9" id="KW-1185">Reference proteome</keyword>
<feature type="transmembrane region" description="Helical" evidence="6">
    <location>
        <begin position="195"/>
        <end position="214"/>
    </location>
</feature>